<comment type="caution">
    <text evidence="1">The sequence shown here is derived from an EMBL/GenBank/DDBJ whole genome shotgun (WGS) entry which is preliminary data.</text>
</comment>
<evidence type="ECO:0000313" key="2">
    <source>
        <dbReference type="Proteomes" id="UP000626656"/>
    </source>
</evidence>
<dbReference type="Proteomes" id="UP000626656">
    <property type="component" value="Unassembled WGS sequence"/>
</dbReference>
<name>A0ABN7G9M3_9GAMM</name>
<accession>A0ABN7G9M3</accession>
<dbReference type="EMBL" id="CAHJWF010000188">
    <property type="protein sequence ID" value="CAB5500814.1"/>
    <property type="molecule type" value="Genomic_DNA"/>
</dbReference>
<reference evidence="1 2" key="1">
    <citation type="submission" date="2020-05" db="EMBL/GenBank/DDBJ databases">
        <authorList>
            <person name="Petersen J."/>
            <person name="Sayavedra L."/>
        </authorList>
    </citation>
    <scope>NUCLEOTIDE SEQUENCE [LARGE SCALE GENOMIC DNA]</scope>
    <source>
        <strain evidence="1">B azoricus SOX ET2 1586I</strain>
    </source>
</reference>
<gene>
    <name evidence="1" type="ORF">AZO1586I_708</name>
</gene>
<protein>
    <submittedName>
        <fullName evidence="1">Uncharacterized protein</fullName>
    </submittedName>
</protein>
<evidence type="ECO:0000313" key="1">
    <source>
        <dbReference type="EMBL" id="CAB5500814.1"/>
    </source>
</evidence>
<sequence>MGRQRSTYQRRAYDGKAAKGAVDGHRRGWGYIVKFLHPMYFFPSLVQPPYHNTRPSTESALNFFFFFLLSRRCRHQPTAMDGRAQKISTAWEGWEGVILLNFHTPCIFAFVGLKSVPYAHGHRRRVRGIFFFAFLLNRRPRHQSMAIDGRAESRRVE</sequence>
<keyword evidence="2" id="KW-1185">Reference proteome</keyword>
<proteinExistence type="predicted"/>
<organism evidence="1 2">
    <name type="scientific">Bathymodiolus thermophilus thioautotrophic gill symbiont</name>
    <dbReference type="NCBI Taxonomy" id="2360"/>
    <lineage>
        <taxon>Bacteria</taxon>
        <taxon>Pseudomonadati</taxon>
        <taxon>Pseudomonadota</taxon>
        <taxon>Gammaproteobacteria</taxon>
        <taxon>sulfur-oxidizing symbionts</taxon>
    </lineage>
</organism>